<reference evidence="5" key="4">
    <citation type="submission" date="2023-12" db="EMBL/GenBank/DDBJ databases">
        <authorList>
            <person name="Sun Q."/>
            <person name="Inoue M."/>
        </authorList>
    </citation>
    <scope>NUCLEOTIDE SEQUENCE</scope>
    <source>
        <strain evidence="5">JCM 10667</strain>
    </source>
</reference>
<reference evidence="5" key="1">
    <citation type="journal article" date="2014" name="Int. J. Syst. Evol. Microbiol.">
        <title>Complete genome of a new Firmicutes species belonging to the dominant human colonic microbiota ('Ruminococcus bicirculans') reveals two chromosomes and a selective capacity to utilize plant glucans.</title>
        <authorList>
            <consortium name="NISC Comparative Sequencing Program"/>
            <person name="Wegmann U."/>
            <person name="Louis P."/>
            <person name="Goesmann A."/>
            <person name="Henrissat B."/>
            <person name="Duncan S.H."/>
            <person name="Flint H.J."/>
        </authorList>
    </citation>
    <scope>NUCLEOTIDE SEQUENCE</scope>
    <source>
        <strain evidence="5">JCM 10667</strain>
    </source>
</reference>
<dbReference type="PANTHER" id="PTHR30302">
    <property type="entry name" value="HYDROGENASE 1 MATURATION PROTEASE"/>
    <property type="match status" value="1"/>
</dbReference>
<dbReference type="Proteomes" id="UP001501427">
    <property type="component" value="Unassembled WGS sequence"/>
</dbReference>
<dbReference type="InterPro" id="IPR023430">
    <property type="entry name" value="Pept_HybD-like_dom_sf"/>
</dbReference>
<dbReference type="AlphaFoldDB" id="A0A7W7IAI2"/>
<dbReference type="NCBIfam" id="TIGR00072">
    <property type="entry name" value="hydrog_prot"/>
    <property type="match status" value="1"/>
</dbReference>
<dbReference type="Gene3D" id="3.40.50.1450">
    <property type="entry name" value="HybD-like"/>
    <property type="match status" value="1"/>
</dbReference>
<evidence type="ECO:0000313" key="6">
    <source>
        <dbReference type="EMBL" id="MBB4773415.1"/>
    </source>
</evidence>
<dbReference type="EMBL" id="BAAAHD010000023">
    <property type="protein sequence ID" value="GAA0564378.1"/>
    <property type="molecule type" value="Genomic_DNA"/>
</dbReference>
<dbReference type="Proteomes" id="UP000549343">
    <property type="component" value="Unassembled WGS sequence"/>
</dbReference>
<proteinExistence type="inferred from homology"/>
<name>A0A7W7IAI2_9ACTN</name>
<dbReference type="GO" id="GO:0004190">
    <property type="term" value="F:aspartic-type endopeptidase activity"/>
    <property type="evidence" value="ECO:0007669"/>
    <property type="project" value="UniProtKB-KW"/>
</dbReference>
<comment type="caution">
    <text evidence="6">The sequence shown here is derived from an EMBL/GenBank/DDBJ whole genome shotgun (WGS) entry which is preliminary data.</text>
</comment>
<evidence type="ECO:0000313" key="5">
    <source>
        <dbReference type="EMBL" id="GAA0564378.1"/>
    </source>
</evidence>
<dbReference type="PANTHER" id="PTHR30302:SF1">
    <property type="entry name" value="HYDROGENASE 2 MATURATION PROTEASE"/>
    <property type="match status" value="1"/>
</dbReference>
<comment type="similarity">
    <text evidence="1">Belongs to the peptidase A31 family.</text>
</comment>
<evidence type="ECO:0000313" key="7">
    <source>
        <dbReference type="Proteomes" id="UP000549343"/>
    </source>
</evidence>
<reference evidence="8" key="2">
    <citation type="journal article" date="2019" name="Int. J. Syst. Evol. Microbiol.">
        <title>The Global Catalogue of Microorganisms (GCM) 10K type strain sequencing project: providing services to taxonomists for standard genome sequencing and annotation.</title>
        <authorList>
            <consortium name="The Broad Institute Genomics Platform"/>
            <consortium name="The Broad Institute Genome Sequencing Center for Infectious Disease"/>
            <person name="Wu L."/>
            <person name="Ma J."/>
        </authorList>
    </citation>
    <scope>NUCLEOTIDE SEQUENCE [LARGE SCALE GENOMIC DNA]</scope>
    <source>
        <strain evidence="8">JCM 10667</strain>
    </source>
</reference>
<dbReference type="PRINTS" id="PR00446">
    <property type="entry name" value="HYDRGNUPTAKE"/>
</dbReference>
<keyword evidence="3" id="KW-0064">Aspartyl protease</keyword>
<gene>
    <name evidence="6" type="ORF">F4557_001833</name>
    <name evidence="5" type="ORF">GCM10009546_28330</name>
</gene>
<dbReference type="Pfam" id="PF01750">
    <property type="entry name" value="HycI"/>
    <property type="match status" value="1"/>
</dbReference>
<dbReference type="EC" id="3.4.23.-" evidence="6"/>
<dbReference type="RefSeq" id="WP_184881503.1">
    <property type="nucleotide sequence ID" value="NZ_BAAAHD010000023.1"/>
</dbReference>
<sequence>MSRVLVAGIGNVFLADDGFGVEVARRILRDGLPDGNALPDGVRVADYGIRGVHLAYELLEGRHDTLIMVDAVRVEGPPGTLAVIHVDAAAVDDAVAGADFADPLGPPAVDGHGMNPTAVLRLLRRLGGEIGRVLVVGCRPAVLEERMELSEPVRAALDDAVRLVADLARDEANREVERTNA</sequence>
<protein>
    <submittedName>
        <fullName evidence="6">Hydrogenase maturation protease</fullName>
        <ecNumber evidence="6">3.4.23.-</ecNumber>
    </submittedName>
</protein>
<keyword evidence="2 6" id="KW-0645">Protease</keyword>
<evidence type="ECO:0000256" key="3">
    <source>
        <dbReference type="ARBA" id="ARBA00022750"/>
    </source>
</evidence>
<dbReference type="SUPFAM" id="SSF53163">
    <property type="entry name" value="HybD-like"/>
    <property type="match status" value="1"/>
</dbReference>
<dbReference type="EMBL" id="JACHMV010000001">
    <property type="protein sequence ID" value="MBB4773415.1"/>
    <property type="molecule type" value="Genomic_DNA"/>
</dbReference>
<accession>A0A7W7IAI2</accession>
<dbReference type="InterPro" id="IPR000671">
    <property type="entry name" value="Peptidase_A31"/>
</dbReference>
<evidence type="ECO:0000256" key="1">
    <source>
        <dbReference type="ARBA" id="ARBA00006814"/>
    </source>
</evidence>
<evidence type="ECO:0000256" key="4">
    <source>
        <dbReference type="ARBA" id="ARBA00022801"/>
    </source>
</evidence>
<dbReference type="GO" id="GO:0008047">
    <property type="term" value="F:enzyme activator activity"/>
    <property type="evidence" value="ECO:0007669"/>
    <property type="project" value="InterPro"/>
</dbReference>
<evidence type="ECO:0000256" key="2">
    <source>
        <dbReference type="ARBA" id="ARBA00022670"/>
    </source>
</evidence>
<keyword evidence="8" id="KW-1185">Reference proteome</keyword>
<reference evidence="6 7" key="3">
    <citation type="submission" date="2020-08" db="EMBL/GenBank/DDBJ databases">
        <title>Sequencing the genomes of 1000 actinobacteria strains.</title>
        <authorList>
            <person name="Klenk H.-P."/>
        </authorList>
    </citation>
    <scope>NUCLEOTIDE SEQUENCE [LARGE SCALE GENOMIC DNA]</scope>
    <source>
        <strain evidence="6 7">DSM 44772</strain>
    </source>
</reference>
<organism evidence="6 7">
    <name type="scientific">Actinomadura livida</name>
    <dbReference type="NCBI Taxonomy" id="79909"/>
    <lineage>
        <taxon>Bacteria</taxon>
        <taxon>Bacillati</taxon>
        <taxon>Actinomycetota</taxon>
        <taxon>Actinomycetes</taxon>
        <taxon>Streptosporangiales</taxon>
        <taxon>Thermomonosporaceae</taxon>
        <taxon>Actinomadura</taxon>
    </lineage>
</organism>
<evidence type="ECO:0000313" key="8">
    <source>
        <dbReference type="Proteomes" id="UP001501427"/>
    </source>
</evidence>
<dbReference type="GO" id="GO:0016485">
    <property type="term" value="P:protein processing"/>
    <property type="evidence" value="ECO:0007669"/>
    <property type="project" value="TreeGrafter"/>
</dbReference>
<keyword evidence="4 6" id="KW-0378">Hydrolase</keyword>